<accession>A0A8J4Y1U7</accession>
<sequence length="299" mass="33199">MARQPRPATSPSMRSPSGASLVKWSCCVFIILTGCASSSLDDSRPQEETKSYNNKSANNNLTGSSQPAPRLPSTPENCSDRSHLGSLDCKDDLQCHELSKECLKCDFNCTCVYGQEVNVTCRPKRTCKVRHMQPLESTITLAIGRQVYAACGLLRSLDDGFDSSSLGKQEVTVPMICRYCYQTSHWEHTCLGNNQCRAVHSPREMFTSNCTVNSDVMCLGNRVFRKKLYCNWTSGYKWSTALLLSITLGGFGADRFYLGHWQEGIGKLFSFGGLGVWTIIDVILIAIRYLGPADHSLYI</sequence>
<feature type="signal peptide" evidence="10">
    <location>
        <begin position="1"/>
        <end position="37"/>
    </location>
</feature>
<feature type="region of interest" description="Disordered" evidence="8">
    <location>
        <begin position="39"/>
        <end position="79"/>
    </location>
</feature>
<evidence type="ECO:0000256" key="3">
    <source>
        <dbReference type="ARBA" id="ARBA00022692"/>
    </source>
</evidence>
<keyword evidence="7" id="KW-0325">Glycoprotein</keyword>
<dbReference type="InterPro" id="IPR007829">
    <property type="entry name" value="TM2"/>
</dbReference>
<keyword evidence="3 9" id="KW-0812">Transmembrane</keyword>
<evidence type="ECO:0000256" key="9">
    <source>
        <dbReference type="SAM" id="Phobius"/>
    </source>
</evidence>
<comment type="similarity">
    <text evidence="2">Belongs to the TM2 family.</text>
</comment>
<dbReference type="Proteomes" id="UP000770661">
    <property type="component" value="Unassembled WGS sequence"/>
</dbReference>
<evidence type="ECO:0000313" key="12">
    <source>
        <dbReference type="EMBL" id="KAG0719605.1"/>
    </source>
</evidence>
<dbReference type="InterPro" id="IPR050932">
    <property type="entry name" value="TM2D1-3-like"/>
</dbReference>
<evidence type="ECO:0000256" key="6">
    <source>
        <dbReference type="ARBA" id="ARBA00023136"/>
    </source>
</evidence>
<protein>
    <submittedName>
        <fullName evidence="12">TM2 domain-containing protein almondex</fullName>
    </submittedName>
</protein>
<evidence type="ECO:0000256" key="1">
    <source>
        <dbReference type="ARBA" id="ARBA00004141"/>
    </source>
</evidence>
<feature type="transmembrane region" description="Helical" evidence="9">
    <location>
        <begin position="235"/>
        <end position="256"/>
    </location>
</feature>
<reference evidence="12" key="1">
    <citation type="submission" date="2020-07" db="EMBL/GenBank/DDBJ databases">
        <title>The High-quality genome of the commercially important snow crab, Chionoecetes opilio.</title>
        <authorList>
            <person name="Jeong J.-H."/>
            <person name="Ryu S."/>
        </authorList>
    </citation>
    <scope>NUCLEOTIDE SEQUENCE</scope>
    <source>
        <strain evidence="12">MADBK_172401_WGS</strain>
        <tissue evidence="12">Digestive gland</tissue>
    </source>
</reference>
<proteinExistence type="inferred from homology"/>
<dbReference type="AlphaFoldDB" id="A0A8J4Y1U7"/>
<organism evidence="12 13">
    <name type="scientific">Chionoecetes opilio</name>
    <name type="common">Atlantic snow crab</name>
    <name type="synonym">Cancer opilio</name>
    <dbReference type="NCBI Taxonomy" id="41210"/>
    <lineage>
        <taxon>Eukaryota</taxon>
        <taxon>Metazoa</taxon>
        <taxon>Ecdysozoa</taxon>
        <taxon>Arthropoda</taxon>
        <taxon>Crustacea</taxon>
        <taxon>Multicrustacea</taxon>
        <taxon>Malacostraca</taxon>
        <taxon>Eumalacostraca</taxon>
        <taxon>Eucarida</taxon>
        <taxon>Decapoda</taxon>
        <taxon>Pleocyemata</taxon>
        <taxon>Brachyura</taxon>
        <taxon>Eubrachyura</taxon>
        <taxon>Majoidea</taxon>
        <taxon>Majidae</taxon>
        <taxon>Chionoecetes</taxon>
    </lineage>
</organism>
<dbReference type="PROSITE" id="PS51257">
    <property type="entry name" value="PROKAR_LIPOPROTEIN"/>
    <property type="match status" value="1"/>
</dbReference>
<feature type="chain" id="PRO_5035245153" evidence="10">
    <location>
        <begin position="38"/>
        <end position="299"/>
    </location>
</feature>
<keyword evidence="6 9" id="KW-0472">Membrane</keyword>
<evidence type="ECO:0000256" key="5">
    <source>
        <dbReference type="ARBA" id="ARBA00022989"/>
    </source>
</evidence>
<dbReference type="PANTHER" id="PTHR21016">
    <property type="entry name" value="BETA-AMYLOID BINDING PROTEIN-RELATED"/>
    <property type="match status" value="1"/>
</dbReference>
<feature type="transmembrane region" description="Helical" evidence="9">
    <location>
        <begin position="268"/>
        <end position="290"/>
    </location>
</feature>
<evidence type="ECO:0000313" key="13">
    <source>
        <dbReference type="Proteomes" id="UP000770661"/>
    </source>
</evidence>
<evidence type="ECO:0000259" key="11">
    <source>
        <dbReference type="Pfam" id="PF05154"/>
    </source>
</evidence>
<keyword evidence="4 10" id="KW-0732">Signal</keyword>
<feature type="domain" description="TM2" evidence="11">
    <location>
        <begin position="235"/>
        <end position="283"/>
    </location>
</feature>
<dbReference type="PANTHER" id="PTHR21016:SF7">
    <property type="entry name" value="TM2 DOMAIN-CONTAINING PROTEIN 3"/>
    <property type="match status" value="1"/>
</dbReference>
<name>A0A8J4Y1U7_CHIOP</name>
<dbReference type="Pfam" id="PF05154">
    <property type="entry name" value="TM2"/>
    <property type="match status" value="1"/>
</dbReference>
<evidence type="ECO:0000256" key="10">
    <source>
        <dbReference type="SAM" id="SignalP"/>
    </source>
</evidence>
<dbReference type="EMBL" id="JACEEZ010014259">
    <property type="protein sequence ID" value="KAG0719605.1"/>
    <property type="molecule type" value="Genomic_DNA"/>
</dbReference>
<evidence type="ECO:0000256" key="8">
    <source>
        <dbReference type="SAM" id="MobiDB-lite"/>
    </source>
</evidence>
<dbReference type="OrthoDB" id="10257855at2759"/>
<feature type="compositionally biased region" description="Polar residues" evidence="8">
    <location>
        <begin position="51"/>
        <end position="67"/>
    </location>
</feature>
<keyword evidence="5 9" id="KW-1133">Transmembrane helix</keyword>
<feature type="compositionally biased region" description="Basic and acidic residues" evidence="8">
    <location>
        <begin position="41"/>
        <end position="50"/>
    </location>
</feature>
<dbReference type="GO" id="GO:0016020">
    <property type="term" value="C:membrane"/>
    <property type="evidence" value="ECO:0007669"/>
    <property type="project" value="UniProtKB-SubCell"/>
</dbReference>
<evidence type="ECO:0000256" key="2">
    <source>
        <dbReference type="ARBA" id="ARBA00008284"/>
    </source>
</evidence>
<comment type="caution">
    <text evidence="12">The sequence shown here is derived from an EMBL/GenBank/DDBJ whole genome shotgun (WGS) entry which is preliminary data.</text>
</comment>
<evidence type="ECO:0000256" key="7">
    <source>
        <dbReference type="ARBA" id="ARBA00023180"/>
    </source>
</evidence>
<evidence type="ECO:0000256" key="4">
    <source>
        <dbReference type="ARBA" id="ARBA00022729"/>
    </source>
</evidence>
<keyword evidence="13" id="KW-1185">Reference proteome</keyword>
<comment type="subcellular location">
    <subcellularLocation>
        <location evidence="1">Membrane</location>
        <topology evidence="1">Multi-pass membrane protein</topology>
    </subcellularLocation>
</comment>
<gene>
    <name evidence="12" type="primary">amx</name>
    <name evidence="12" type="ORF">GWK47_007215</name>
</gene>